<dbReference type="Proteomes" id="UP000247792">
    <property type="component" value="Unassembled WGS sequence"/>
</dbReference>
<keyword evidence="4" id="KW-1185">Reference proteome</keyword>
<comment type="caution">
    <text evidence="3">The sequence shown here is derived from an EMBL/GenBank/DDBJ whole genome shotgun (WGS) entry which is preliminary data.</text>
</comment>
<evidence type="ECO:0000256" key="1">
    <source>
        <dbReference type="SAM" id="Phobius"/>
    </source>
</evidence>
<dbReference type="GO" id="GO:0016491">
    <property type="term" value="F:oxidoreductase activity"/>
    <property type="evidence" value="ECO:0007669"/>
    <property type="project" value="InterPro"/>
</dbReference>
<feature type="transmembrane region" description="Helical" evidence="1">
    <location>
        <begin position="20"/>
        <end position="42"/>
    </location>
</feature>
<name>A0A318ITJ2_9BURK</name>
<evidence type="ECO:0000313" key="4">
    <source>
        <dbReference type="Proteomes" id="UP000247792"/>
    </source>
</evidence>
<proteinExistence type="predicted"/>
<dbReference type="GO" id="GO:0005506">
    <property type="term" value="F:iron ion binding"/>
    <property type="evidence" value="ECO:0007669"/>
    <property type="project" value="InterPro"/>
</dbReference>
<feature type="transmembrane region" description="Helical" evidence="1">
    <location>
        <begin position="48"/>
        <end position="68"/>
    </location>
</feature>
<accession>A0A318ITJ2</accession>
<feature type="transmembrane region" description="Helical" evidence="1">
    <location>
        <begin position="144"/>
        <end position="164"/>
    </location>
</feature>
<evidence type="ECO:0000259" key="2">
    <source>
        <dbReference type="Pfam" id="PF04116"/>
    </source>
</evidence>
<sequence>MDEKQRAFRSQYQAATSPYYHGVLHGLFVFGLGFSLIVLALTQVQGAGWAWLGVPATLLFANVNEWYVHKNRLHKRGKNRLSQLIWHRHTKEHHHYFTHEEMRVASTREYRIVFFPAYAFVMIAVQSVLLGLLCALLAGRNLGSIVFATAIAFYLWYEAMHFLCHVDESALVRHLPLVNTMRRNHMVHHTQALMTEYNMNLTFPFADWLFGTSDLRRSLLGTIFNGYGSRHLKPEVARRYQELGMEPPVPHVQAPLEPVGQQLAPVDLNKI</sequence>
<keyword evidence="1" id="KW-1133">Transmembrane helix</keyword>
<evidence type="ECO:0000313" key="3">
    <source>
        <dbReference type="EMBL" id="PXX38514.1"/>
    </source>
</evidence>
<dbReference type="RefSeq" id="WP_110257670.1">
    <property type="nucleotide sequence ID" value="NZ_QJKB01000012.1"/>
</dbReference>
<dbReference type="Pfam" id="PF04116">
    <property type="entry name" value="FA_hydroxylase"/>
    <property type="match status" value="1"/>
</dbReference>
<dbReference type="EMBL" id="QJKB01000012">
    <property type="protein sequence ID" value="PXX38514.1"/>
    <property type="molecule type" value="Genomic_DNA"/>
</dbReference>
<keyword evidence="1" id="KW-0472">Membrane</keyword>
<protein>
    <recommendedName>
        <fullName evidence="2">Fatty acid hydroxylase domain-containing protein</fullName>
    </recommendedName>
</protein>
<dbReference type="AlphaFoldDB" id="A0A318ITJ2"/>
<keyword evidence="1" id="KW-0812">Transmembrane</keyword>
<feature type="domain" description="Fatty acid hydroxylase" evidence="2">
    <location>
        <begin position="56"/>
        <end position="212"/>
    </location>
</feature>
<organism evidence="3 4">
    <name type="scientific">Undibacterium pigrum</name>
    <dbReference type="NCBI Taxonomy" id="401470"/>
    <lineage>
        <taxon>Bacteria</taxon>
        <taxon>Pseudomonadati</taxon>
        <taxon>Pseudomonadota</taxon>
        <taxon>Betaproteobacteria</taxon>
        <taxon>Burkholderiales</taxon>
        <taxon>Oxalobacteraceae</taxon>
        <taxon>Undibacterium</taxon>
    </lineage>
</organism>
<feature type="transmembrane region" description="Helical" evidence="1">
    <location>
        <begin position="112"/>
        <end position="138"/>
    </location>
</feature>
<gene>
    <name evidence="3" type="ORF">DFR42_11226</name>
</gene>
<dbReference type="OrthoDB" id="5965958at2"/>
<reference evidence="3 4" key="1">
    <citation type="submission" date="2018-05" db="EMBL/GenBank/DDBJ databases">
        <title>Genomic Encyclopedia of Type Strains, Phase IV (KMG-IV): sequencing the most valuable type-strain genomes for metagenomic binning, comparative biology and taxonomic classification.</title>
        <authorList>
            <person name="Goeker M."/>
        </authorList>
    </citation>
    <scope>NUCLEOTIDE SEQUENCE [LARGE SCALE GENOMIC DNA]</scope>
    <source>
        <strain evidence="3 4">DSM 19792</strain>
    </source>
</reference>
<dbReference type="GO" id="GO:0008610">
    <property type="term" value="P:lipid biosynthetic process"/>
    <property type="evidence" value="ECO:0007669"/>
    <property type="project" value="InterPro"/>
</dbReference>
<dbReference type="InterPro" id="IPR006694">
    <property type="entry name" value="Fatty_acid_hydroxylase"/>
</dbReference>